<organism evidence="9">
    <name type="scientific">Brugia malayi</name>
    <name type="common">Filarial nematode worm</name>
    <dbReference type="NCBI Taxonomy" id="6279"/>
    <lineage>
        <taxon>Eukaryota</taxon>
        <taxon>Metazoa</taxon>
        <taxon>Ecdysozoa</taxon>
        <taxon>Nematoda</taxon>
        <taxon>Chromadorea</taxon>
        <taxon>Rhabditida</taxon>
        <taxon>Spirurina</taxon>
        <taxon>Spiruromorpha</taxon>
        <taxon>Filarioidea</taxon>
        <taxon>Onchocercidae</taxon>
        <taxon>Brugia</taxon>
    </lineage>
</organism>
<evidence type="ECO:0000313" key="10">
    <source>
        <dbReference type="Proteomes" id="UP000006672"/>
    </source>
</evidence>
<comment type="similarity">
    <text evidence="2">Belongs to the JIP scaffold family.</text>
</comment>
<feature type="compositionally biased region" description="Basic and acidic residues" evidence="6">
    <location>
        <begin position="610"/>
        <end position="621"/>
    </location>
</feature>
<dbReference type="Gene3D" id="2.30.30.40">
    <property type="entry name" value="SH3 Domains"/>
    <property type="match status" value="1"/>
</dbReference>
<dbReference type="InterPro" id="IPR036028">
    <property type="entry name" value="SH3-like_dom_sf"/>
</dbReference>
<keyword evidence="10" id="KW-1185">Reference proteome</keyword>
<reference evidence="9" key="2">
    <citation type="submission" date="2019-04" db="EMBL/GenBank/DDBJ databases">
        <authorList>
            <person name="Howe K."/>
            <person name="Paulini M."/>
            <person name="Williams G."/>
        </authorList>
    </citation>
    <scope>NUCLEOTIDE SEQUENCE [LARGE SCALE GENOMIC DNA]</scope>
    <source>
        <strain evidence="9">FR3</strain>
    </source>
</reference>
<dbReference type="KEGG" id="bmy:BM_BM828"/>
<dbReference type="SMART" id="SM00326">
    <property type="entry name" value="SH3"/>
    <property type="match status" value="1"/>
</dbReference>
<dbReference type="GO" id="GO:0007254">
    <property type="term" value="P:JNK cascade"/>
    <property type="evidence" value="ECO:0007669"/>
    <property type="project" value="TreeGrafter"/>
</dbReference>
<comment type="subcellular location">
    <subcellularLocation>
        <location evidence="1">Cytoplasm</location>
    </subcellularLocation>
</comment>
<dbReference type="Pfam" id="PF14604">
    <property type="entry name" value="SH3_9"/>
    <property type="match status" value="1"/>
</dbReference>
<dbReference type="CDD" id="cd01212">
    <property type="entry name" value="PTB_JIP"/>
    <property type="match status" value="1"/>
</dbReference>
<dbReference type="CTD" id="6097319"/>
<dbReference type="Proteomes" id="UP000006672">
    <property type="component" value="Unassembled WGS sequence"/>
</dbReference>
<evidence type="ECO:0000259" key="8">
    <source>
        <dbReference type="PROSITE" id="PS50002"/>
    </source>
</evidence>
<dbReference type="PROSITE" id="PS50002">
    <property type="entry name" value="SH3"/>
    <property type="match status" value="1"/>
</dbReference>
<gene>
    <name evidence="9 11" type="primary">Bma-jip-1</name>
    <name evidence="9" type="ORF">BM_BM828</name>
</gene>
<evidence type="ECO:0000256" key="2">
    <source>
        <dbReference type="ARBA" id="ARBA00009866"/>
    </source>
</evidence>
<dbReference type="CDD" id="cd11801">
    <property type="entry name" value="SH3_JIP1_like"/>
    <property type="match status" value="1"/>
</dbReference>
<dbReference type="GO" id="GO:0005737">
    <property type="term" value="C:cytoplasm"/>
    <property type="evidence" value="ECO:0007669"/>
    <property type="project" value="UniProtKB-SubCell"/>
</dbReference>
<feature type="region of interest" description="Disordered" evidence="6">
    <location>
        <begin position="1"/>
        <end position="50"/>
    </location>
</feature>
<keyword evidence="3 5" id="KW-0728">SH3 domain</keyword>
<dbReference type="PROSITE" id="PS01179">
    <property type="entry name" value="PID"/>
    <property type="match status" value="1"/>
</dbReference>
<feature type="region of interest" description="Disordered" evidence="6">
    <location>
        <begin position="610"/>
        <end position="649"/>
    </location>
</feature>
<dbReference type="Gene3D" id="2.30.29.30">
    <property type="entry name" value="Pleckstrin-homology domain (PH domain)/Phosphotyrosine-binding domain (PTB)"/>
    <property type="match status" value="1"/>
</dbReference>
<evidence type="ECO:0000256" key="5">
    <source>
        <dbReference type="PROSITE-ProRule" id="PRU00192"/>
    </source>
</evidence>
<dbReference type="PANTHER" id="PTHR47437">
    <property type="entry name" value="JNK-INTERACTING PROTEIN 1-LIKE PROTEIN"/>
    <property type="match status" value="1"/>
</dbReference>
<dbReference type="EMBL" id="CAAKNF010000193">
    <property type="protein sequence ID" value="VIO95059.1"/>
    <property type="molecule type" value="Genomic_DNA"/>
</dbReference>
<dbReference type="GeneID" id="6097319"/>
<dbReference type="Pfam" id="PF00640">
    <property type="entry name" value="PID"/>
    <property type="match status" value="1"/>
</dbReference>
<evidence type="ECO:0000259" key="7">
    <source>
        <dbReference type="PROSITE" id="PS01179"/>
    </source>
</evidence>
<dbReference type="AlphaFoldDB" id="A0A4E9FFT1"/>
<evidence type="ECO:0000313" key="9">
    <source>
        <dbReference type="EMBL" id="VIO95059.1"/>
    </source>
</evidence>
<name>A0A4E9FFT1_BRUMA</name>
<evidence type="ECO:0000313" key="11">
    <source>
        <dbReference type="WBParaSite" id="Bm828a.1"/>
    </source>
</evidence>
<feature type="compositionally biased region" description="Acidic residues" evidence="6">
    <location>
        <begin position="622"/>
        <end position="649"/>
    </location>
</feature>
<dbReference type="InterPro" id="IPR047178">
    <property type="entry name" value="JIP1_scaffold"/>
</dbReference>
<feature type="domain" description="SH3" evidence="8">
    <location>
        <begin position="934"/>
        <end position="995"/>
    </location>
</feature>
<dbReference type="PANTHER" id="PTHR47437:SF4">
    <property type="entry name" value="JNK-INTERACTING PROTEIN 1-LIKE PROTEIN"/>
    <property type="match status" value="1"/>
</dbReference>
<protein>
    <submittedName>
        <fullName evidence="11">JNK-interacting protein 1</fullName>
    </submittedName>
</protein>
<evidence type="ECO:0000256" key="4">
    <source>
        <dbReference type="ARBA" id="ARBA00022490"/>
    </source>
</evidence>
<dbReference type="SMART" id="SM00462">
    <property type="entry name" value="PTB"/>
    <property type="match status" value="1"/>
</dbReference>
<feature type="domain" description="PID" evidence="7">
    <location>
        <begin position="1090"/>
        <end position="1150"/>
    </location>
</feature>
<evidence type="ECO:0000256" key="1">
    <source>
        <dbReference type="ARBA" id="ARBA00004496"/>
    </source>
</evidence>
<dbReference type="InterPro" id="IPR006020">
    <property type="entry name" value="PTB/PI_dom"/>
</dbReference>
<dbReference type="RefSeq" id="XP_042935422.1">
    <property type="nucleotide sequence ID" value="XM_043079488.1"/>
</dbReference>
<sequence length="1162" mass="132375">MDSQDLVINANDLDKNSSQHSSDELSNVSDNNDTDNGDKDNSDDGSSICNNDSDISWSSEIEMNYQKNKCASQLLLLNQQYYDKNDTLSIANAGNVDNEIALSLCHSNTSKDDNLNSDSDEEFAVHAYEKIYANNTFITNMHNGKCLNDDFIKMQSVSDDETTASSAPYFSRNNYRTAIFKTKSNTNVSDNWSTTANNFKYGINFESDDDLEARSSPFTCCWSAPEFIVDNERQSSVELSSSQEDACFKFDENFANEKCEQQTLHCANLYDEYDEAMRTSILDFNTGSTGVNNNLTHLNLPLNVMVTCRRVISENDSLCMYDASPSPPHQEEEISFVDELTEMNETVNKWTPEALLNFAKETFGENSETERQLNGKYNITSTITKISKSLGNLHLWETEMGWITRKPSVMDHSGIVMRQSISCHDQMITSYVDCVIQNHYNRCSSPDCRKYASKPDTLKKQMMTMNSESDTSDDEWIRCVDDVPLDETLNTDNHSRNEIYSQVRKLTADEEMIKVTNQMDYLNDDEFLSYQSKYQHTTLNDPMQRRSYSLNILDKLPEALIDLEKERYLFITKMITTADKEHYYADIRDLSNFNQHAIYYTNMSDKNDLEYESDESIKSDSDNNDNEIDVIDDFNDDNDNDHDNLDDDDDTFTGHILPVQRSKLPNFYEFTFDIKKTIHNDTTKLLSNIDKNVYPVIETYKPEIDEQIMNSTVTLWDNCCEYAQQINEIARVWIQKTSETSNISEMINTQQTSTTISPKSDNLTNSTMEAIALNNQCLPASLPVDVLPGKFLTHSPLSTVSVVHRRLPPLPINSLSANIITTPITTLITTTTTATTTTATTASLSEHHFNSTTSSPMSTNLFSPSTIVSSPIQQQVTKEDHRICFGTDSVMSRSVLLFDDNSYYDDNNLNDNQISSRKDDSSGVSSCCTGIVDQFNPTHRVHSSFIPRHDDEVLLEIGDAIHVERECEDHWCYGTNLRTNQHGIFPSAHVCEIDLVEEICMGALPSNVNQTMTNERDTFYLTMLASIEVAHHKGNDILIQAMNKVLGVYQNKEEIIVPQTVLMEVSFRGIHIIDKRRKNFFQCPTFDFFYSLQNISFCGAHPKQLRYFGFITKHPLLPRFACHVFLSNVSTQPIVESIGRAFKRSYDEYMAFAHPTEDIYLE</sequence>
<dbReference type="STRING" id="6279.A0A5S6PVT2"/>
<dbReference type="GO" id="GO:0005078">
    <property type="term" value="F:MAP-kinase scaffold activity"/>
    <property type="evidence" value="ECO:0007669"/>
    <property type="project" value="TreeGrafter"/>
</dbReference>
<accession>A0A4E9FFT1</accession>
<reference evidence="11" key="3">
    <citation type="submission" date="2019-12" db="UniProtKB">
        <authorList>
            <consortium name="WormBaseParasite"/>
        </authorList>
    </citation>
    <scope>IDENTIFICATION</scope>
</reference>
<accession>A0A5S6PVT2</accession>
<dbReference type="OrthoDB" id="5965083at2759"/>
<dbReference type="InterPro" id="IPR001452">
    <property type="entry name" value="SH3_domain"/>
</dbReference>
<keyword evidence="4" id="KW-0963">Cytoplasm</keyword>
<dbReference type="GO" id="GO:0008432">
    <property type="term" value="F:JUN kinase binding"/>
    <property type="evidence" value="ECO:0007669"/>
    <property type="project" value="TreeGrafter"/>
</dbReference>
<evidence type="ECO:0000256" key="3">
    <source>
        <dbReference type="ARBA" id="ARBA00022443"/>
    </source>
</evidence>
<dbReference type="SUPFAM" id="SSF50044">
    <property type="entry name" value="SH3-domain"/>
    <property type="match status" value="1"/>
</dbReference>
<feature type="compositionally biased region" description="Basic and acidic residues" evidence="6">
    <location>
        <begin position="12"/>
        <end position="23"/>
    </location>
</feature>
<dbReference type="WBParaSite" id="Bm828a.1">
    <property type="protein sequence ID" value="Bm828a.1"/>
    <property type="gene ID" value="WBGene00221089"/>
</dbReference>
<evidence type="ECO:0000256" key="6">
    <source>
        <dbReference type="SAM" id="MobiDB-lite"/>
    </source>
</evidence>
<dbReference type="InterPro" id="IPR011993">
    <property type="entry name" value="PH-like_dom_sf"/>
</dbReference>
<dbReference type="SUPFAM" id="SSF50729">
    <property type="entry name" value="PH domain-like"/>
    <property type="match status" value="1"/>
</dbReference>
<reference evidence="10" key="1">
    <citation type="journal article" date="2007" name="Science">
        <title>Draft genome of the filarial nematode parasite Brugia malayi.</title>
        <authorList>
            <person name="Ghedin E."/>
            <person name="Wang S."/>
            <person name="Spiro D."/>
            <person name="Caler E."/>
            <person name="Zhao Q."/>
            <person name="Crabtree J."/>
            <person name="Allen J.E."/>
            <person name="Delcher A.L."/>
            <person name="Guiliano D.B."/>
            <person name="Miranda-Saavedra D."/>
            <person name="Angiuoli S.V."/>
            <person name="Creasy T."/>
            <person name="Amedeo P."/>
            <person name="Haas B."/>
            <person name="El-Sayed N.M."/>
            <person name="Wortman J.R."/>
            <person name="Feldblyum T."/>
            <person name="Tallon L."/>
            <person name="Schatz M."/>
            <person name="Shumway M."/>
            <person name="Koo H."/>
            <person name="Salzberg S.L."/>
            <person name="Schobel S."/>
            <person name="Pertea M."/>
            <person name="Pop M."/>
            <person name="White O."/>
            <person name="Barton G.J."/>
            <person name="Carlow C.K."/>
            <person name="Crawford M.J."/>
            <person name="Daub J."/>
            <person name="Dimmic M.W."/>
            <person name="Estes C.F."/>
            <person name="Foster J.M."/>
            <person name="Ganatra M."/>
            <person name="Gregory W.F."/>
            <person name="Johnson N.M."/>
            <person name="Jin J."/>
            <person name="Komuniecki R."/>
            <person name="Korf I."/>
            <person name="Kumar S."/>
            <person name="Laney S."/>
            <person name="Li B.W."/>
            <person name="Li W."/>
            <person name="Lindblom T.H."/>
            <person name="Lustigman S."/>
            <person name="Ma D."/>
            <person name="Maina C.V."/>
            <person name="Martin D.M."/>
            <person name="McCarter J.P."/>
            <person name="McReynolds L."/>
            <person name="Mitreva M."/>
            <person name="Nutman T.B."/>
            <person name="Parkinson J."/>
            <person name="Peregrin-Alvarez J.M."/>
            <person name="Poole C."/>
            <person name="Ren Q."/>
            <person name="Saunders L."/>
            <person name="Sluder A.E."/>
            <person name="Smith K."/>
            <person name="Stanke M."/>
            <person name="Unnasch T.R."/>
            <person name="Ware J."/>
            <person name="Wei A.D."/>
            <person name="Weil G."/>
            <person name="Williams D.J."/>
            <person name="Zhang Y."/>
            <person name="Williams S.A."/>
            <person name="Fraser-Liggett C."/>
            <person name="Slatko B."/>
            <person name="Blaxter M.L."/>
            <person name="Scott A.L."/>
        </authorList>
    </citation>
    <scope>NUCLEOTIDE SEQUENCE</scope>
    <source>
        <strain evidence="10">FR3</strain>
    </source>
</reference>
<dbReference type="GO" id="GO:0046328">
    <property type="term" value="P:regulation of JNK cascade"/>
    <property type="evidence" value="ECO:0007669"/>
    <property type="project" value="InterPro"/>
</dbReference>
<proteinExistence type="inferred from homology"/>